<dbReference type="AlphaFoldDB" id="A0A1D3D5U9"/>
<feature type="compositionally biased region" description="Basic and acidic residues" evidence="1">
    <location>
        <begin position="85"/>
        <end position="94"/>
    </location>
</feature>
<dbReference type="InParanoid" id="A0A1D3D5U9"/>
<accession>A0A1D3D5U9</accession>
<reference evidence="2 3" key="1">
    <citation type="journal article" date="2016" name="BMC Genomics">
        <title>Comparative genomics reveals Cyclospora cayetanensis possesses coccidia-like metabolism and invasion components but unique surface antigens.</title>
        <authorList>
            <person name="Liu S."/>
            <person name="Wang L."/>
            <person name="Zheng H."/>
            <person name="Xu Z."/>
            <person name="Roellig D.M."/>
            <person name="Li N."/>
            <person name="Frace M.A."/>
            <person name="Tang K."/>
            <person name="Arrowood M.J."/>
            <person name="Moss D.M."/>
            <person name="Zhang L."/>
            <person name="Feng Y."/>
            <person name="Xiao L."/>
        </authorList>
    </citation>
    <scope>NUCLEOTIDE SEQUENCE [LARGE SCALE GENOMIC DNA]</scope>
    <source>
        <strain evidence="2 3">CHN_HEN01</strain>
    </source>
</reference>
<proteinExistence type="predicted"/>
<feature type="compositionally biased region" description="Basic and acidic residues" evidence="1">
    <location>
        <begin position="45"/>
        <end position="61"/>
    </location>
</feature>
<sequence length="94" mass="9938">MGWSLDQQRVASCSFSVDVYMHDEAQGIQLRQGGGSSSGEQCVAEGRKNEGRKNEAGDQRHGGKSILYSPGALPEGAVGEPACSRGDKELRGLT</sequence>
<dbReference type="Proteomes" id="UP000095192">
    <property type="component" value="Unassembled WGS sequence"/>
</dbReference>
<organism evidence="2 3">
    <name type="scientific">Cyclospora cayetanensis</name>
    <dbReference type="NCBI Taxonomy" id="88456"/>
    <lineage>
        <taxon>Eukaryota</taxon>
        <taxon>Sar</taxon>
        <taxon>Alveolata</taxon>
        <taxon>Apicomplexa</taxon>
        <taxon>Conoidasida</taxon>
        <taxon>Coccidia</taxon>
        <taxon>Eucoccidiorida</taxon>
        <taxon>Eimeriorina</taxon>
        <taxon>Eimeriidae</taxon>
        <taxon>Cyclospora</taxon>
    </lineage>
</organism>
<evidence type="ECO:0000313" key="2">
    <source>
        <dbReference type="EMBL" id="OEH78821.1"/>
    </source>
</evidence>
<feature type="region of interest" description="Disordered" evidence="1">
    <location>
        <begin position="30"/>
        <end position="94"/>
    </location>
</feature>
<dbReference type="EMBL" id="JROU02000600">
    <property type="protein sequence ID" value="OEH78821.1"/>
    <property type="molecule type" value="Genomic_DNA"/>
</dbReference>
<evidence type="ECO:0000313" key="3">
    <source>
        <dbReference type="Proteomes" id="UP000095192"/>
    </source>
</evidence>
<comment type="caution">
    <text evidence="2">The sequence shown here is derived from an EMBL/GenBank/DDBJ whole genome shotgun (WGS) entry which is preliminary data.</text>
</comment>
<name>A0A1D3D5U9_9EIME</name>
<dbReference type="VEuPathDB" id="ToxoDB:cyc_01429"/>
<evidence type="ECO:0000256" key="1">
    <source>
        <dbReference type="SAM" id="MobiDB-lite"/>
    </source>
</evidence>
<gene>
    <name evidence="2" type="ORF">cyc_01429</name>
</gene>
<keyword evidence="3" id="KW-1185">Reference proteome</keyword>
<protein>
    <submittedName>
        <fullName evidence="2">Uncharacterized protein</fullName>
    </submittedName>
</protein>